<dbReference type="HOGENOM" id="CLU_3196310_0_0_10"/>
<dbReference type="Proteomes" id="UP000016496">
    <property type="component" value="Unassembled WGS sequence"/>
</dbReference>
<dbReference type="AlphaFoldDB" id="U2DW69"/>
<dbReference type="EMBL" id="AWSV01000068">
    <property type="protein sequence ID" value="ERI85907.1"/>
    <property type="molecule type" value="Genomic_DNA"/>
</dbReference>
<name>U2DW69_9BACE</name>
<evidence type="ECO:0000313" key="1">
    <source>
        <dbReference type="EMBL" id="ERI85907.1"/>
    </source>
</evidence>
<reference evidence="1 2" key="1">
    <citation type="submission" date="2013-08" db="EMBL/GenBank/DDBJ databases">
        <authorList>
            <person name="Weinstock G."/>
            <person name="Sodergren E."/>
            <person name="Wylie T."/>
            <person name="Fulton L."/>
            <person name="Fulton R."/>
            <person name="Fronick C."/>
            <person name="O'Laughlin M."/>
            <person name="Godfrey J."/>
            <person name="Miner T."/>
            <person name="Herter B."/>
            <person name="Appelbaum E."/>
            <person name="Cordes M."/>
            <person name="Lek S."/>
            <person name="Wollam A."/>
            <person name="Pepin K.H."/>
            <person name="Palsikar V.B."/>
            <person name="Mitreva M."/>
            <person name="Wilson R.K."/>
        </authorList>
    </citation>
    <scope>NUCLEOTIDE SEQUENCE [LARGE SCALE GENOMIC DNA]</scope>
    <source>
        <strain evidence="1 2">F0041</strain>
    </source>
</reference>
<evidence type="ECO:0000313" key="2">
    <source>
        <dbReference type="Proteomes" id="UP000016496"/>
    </source>
</evidence>
<gene>
    <name evidence="1" type="ORF">HMPREF1981_01263</name>
</gene>
<sequence>MSSVLKSIGQNLWLQGFAMQFVVKRQKSSRSTSGRLSGNVSLIWP</sequence>
<protein>
    <submittedName>
        <fullName evidence="1">Uncharacterized protein</fullName>
    </submittedName>
</protein>
<organism evidence="1 2">
    <name type="scientific">Bacteroides pyogenes F0041</name>
    <dbReference type="NCBI Taxonomy" id="1321819"/>
    <lineage>
        <taxon>Bacteria</taxon>
        <taxon>Pseudomonadati</taxon>
        <taxon>Bacteroidota</taxon>
        <taxon>Bacteroidia</taxon>
        <taxon>Bacteroidales</taxon>
        <taxon>Bacteroidaceae</taxon>
        <taxon>Bacteroides</taxon>
    </lineage>
</organism>
<accession>U2DW69</accession>
<comment type="caution">
    <text evidence="1">The sequence shown here is derived from an EMBL/GenBank/DDBJ whole genome shotgun (WGS) entry which is preliminary data.</text>
</comment>
<proteinExistence type="predicted"/>